<dbReference type="InterPro" id="IPR022398">
    <property type="entry name" value="Peptidase_S8_His-AS"/>
</dbReference>
<dbReference type="InterPro" id="IPR000209">
    <property type="entry name" value="Peptidase_S8/S53_dom"/>
</dbReference>
<dbReference type="PROSITE" id="PS00137">
    <property type="entry name" value="SUBTILASE_HIS"/>
    <property type="match status" value="1"/>
</dbReference>
<dbReference type="EMBL" id="JAELUP010000103">
    <property type="protein sequence ID" value="MBJ6363125.1"/>
    <property type="molecule type" value="Genomic_DNA"/>
</dbReference>
<accession>A0A934JA70</accession>
<dbReference type="PANTHER" id="PTHR43806:SF11">
    <property type="entry name" value="CEREVISIN-RELATED"/>
    <property type="match status" value="1"/>
</dbReference>
<dbReference type="Pfam" id="PF00082">
    <property type="entry name" value="Peptidase_S8"/>
    <property type="match status" value="1"/>
</dbReference>
<evidence type="ECO:0000313" key="10">
    <source>
        <dbReference type="EMBL" id="MBJ6363125.1"/>
    </source>
</evidence>
<evidence type="ECO:0000256" key="3">
    <source>
        <dbReference type="ARBA" id="ARBA00022525"/>
    </source>
</evidence>
<feature type="active site" description="Charge relay system" evidence="7">
    <location>
        <position position="380"/>
    </location>
</feature>
<comment type="similarity">
    <text evidence="2 7 8">Belongs to the peptidase S8 family.</text>
</comment>
<dbReference type="SUPFAM" id="SSF52743">
    <property type="entry name" value="Subtilisin-like"/>
    <property type="match status" value="1"/>
</dbReference>
<evidence type="ECO:0000313" key="11">
    <source>
        <dbReference type="Proteomes" id="UP000640274"/>
    </source>
</evidence>
<dbReference type="InterPro" id="IPR036852">
    <property type="entry name" value="Peptidase_S8/S53_dom_sf"/>
</dbReference>
<dbReference type="GO" id="GO:0004252">
    <property type="term" value="F:serine-type endopeptidase activity"/>
    <property type="evidence" value="ECO:0007669"/>
    <property type="project" value="UniProtKB-UniRule"/>
</dbReference>
<protein>
    <submittedName>
        <fullName evidence="10">Peptidase S8</fullName>
    </submittedName>
</protein>
<evidence type="ECO:0000256" key="7">
    <source>
        <dbReference type="PROSITE-ProRule" id="PRU01240"/>
    </source>
</evidence>
<evidence type="ECO:0000256" key="4">
    <source>
        <dbReference type="ARBA" id="ARBA00022670"/>
    </source>
</evidence>
<evidence type="ECO:0000256" key="1">
    <source>
        <dbReference type="ARBA" id="ARBA00004613"/>
    </source>
</evidence>
<comment type="caution">
    <text evidence="10">The sequence shown here is derived from an EMBL/GenBank/DDBJ whole genome shotgun (WGS) entry which is preliminary data.</text>
</comment>
<feature type="active site" description="Charge relay system" evidence="7">
    <location>
        <position position="347"/>
    </location>
</feature>
<proteinExistence type="inferred from homology"/>
<dbReference type="Gene3D" id="3.40.50.200">
    <property type="entry name" value="Peptidase S8/S53 domain"/>
    <property type="match status" value="1"/>
</dbReference>
<dbReference type="RefSeq" id="WP_199020702.1">
    <property type="nucleotide sequence ID" value="NZ_JAELUP010000103.1"/>
</dbReference>
<sequence>MRRKKMARWFMALAALALIIHIAPIFIPSPSVPRQTAEAPKPAPLEERKLKLASLQNDMDKTAMLCHAECRKQMTKAIAFTGNDQKRRAYIRTMMKEHPHMEYMSWQDNTGSKPYGALPAGMSDHVEQAKVAVKKGKEYHSGTLKLKSGARYMVLATPDRKHPGHGLVGVVKQHILDQVEQHQLRNLRLVPYPHETKYKTKAVEPGTLHRTEVHTGEDNGDASHYHTNEVVVRFHQNPNPQHIQQIRKEINADHVHKLGYTFVFRSKSMKTEELIHYFKKNYDPHYVEPHYFYMTNWKMKAEQQEIQPIIPNDALYSQYQWNLPSIETEKGWNVERGTNEIVVAVLDTGVQADHPDLKGQLMEGINIVDKNAKPDDDVGHGTHVSGIIAAVVNNGEGVAGLSWYNKVLPVKVLDASGAGTTYSVAEGIIWATDHGAKVINMSLGNYASAEFLHDAIKYAYDHDVVLVAASGNDNTDRPGYPAAYPEVFAVAATDTNGQRASFSNYGDYIDVAAPGASIASTYPGSQYAALSGTSMASPHVAALAALIRSKNPELTNKEVMQLMRDTSTDLGAVGKDTSFGYGQIDVVRALSAAVGGLQPEAKGSPAPGASRFLLGDITRLIRQKLNEWTGLYSQ</sequence>
<keyword evidence="4 7" id="KW-0645">Protease</keyword>
<organism evidence="10 11">
    <name type="scientific">Paenibacillus roseus</name>
    <dbReference type="NCBI Taxonomy" id="2798579"/>
    <lineage>
        <taxon>Bacteria</taxon>
        <taxon>Bacillati</taxon>
        <taxon>Bacillota</taxon>
        <taxon>Bacilli</taxon>
        <taxon>Bacillales</taxon>
        <taxon>Paenibacillaceae</taxon>
        <taxon>Paenibacillus</taxon>
    </lineage>
</organism>
<comment type="subcellular location">
    <subcellularLocation>
        <location evidence="1">Secreted</location>
    </subcellularLocation>
</comment>
<name>A0A934JA70_9BACL</name>
<dbReference type="Proteomes" id="UP000640274">
    <property type="component" value="Unassembled WGS sequence"/>
</dbReference>
<feature type="domain" description="Peptidase S8/S53" evidence="9">
    <location>
        <begin position="339"/>
        <end position="582"/>
    </location>
</feature>
<gene>
    <name evidence="10" type="ORF">JFN88_18135</name>
</gene>
<dbReference type="AlphaFoldDB" id="A0A934JA70"/>
<feature type="active site" description="Charge relay system" evidence="7">
    <location>
        <position position="534"/>
    </location>
</feature>
<dbReference type="PROSITE" id="PS00138">
    <property type="entry name" value="SUBTILASE_SER"/>
    <property type="match status" value="1"/>
</dbReference>
<dbReference type="PROSITE" id="PS51892">
    <property type="entry name" value="SUBTILASE"/>
    <property type="match status" value="1"/>
</dbReference>
<keyword evidence="11" id="KW-1185">Reference proteome</keyword>
<keyword evidence="5 7" id="KW-0378">Hydrolase</keyword>
<dbReference type="InterPro" id="IPR015500">
    <property type="entry name" value="Peptidase_S8_subtilisin-rel"/>
</dbReference>
<keyword evidence="3" id="KW-0964">Secreted</keyword>
<evidence type="ECO:0000256" key="2">
    <source>
        <dbReference type="ARBA" id="ARBA00011073"/>
    </source>
</evidence>
<dbReference type="GO" id="GO:0006508">
    <property type="term" value="P:proteolysis"/>
    <property type="evidence" value="ECO:0007669"/>
    <property type="project" value="UniProtKB-KW"/>
</dbReference>
<dbReference type="InterPro" id="IPR023828">
    <property type="entry name" value="Peptidase_S8_Ser-AS"/>
</dbReference>
<dbReference type="GO" id="GO:0005576">
    <property type="term" value="C:extracellular region"/>
    <property type="evidence" value="ECO:0007669"/>
    <property type="project" value="UniProtKB-SubCell"/>
</dbReference>
<reference evidence="10" key="1">
    <citation type="submission" date="2020-12" db="EMBL/GenBank/DDBJ databases">
        <authorList>
            <person name="Huq M.A."/>
        </authorList>
    </citation>
    <scope>NUCLEOTIDE SEQUENCE</scope>
    <source>
        <strain evidence="10">MAHUQ-46</strain>
    </source>
</reference>
<dbReference type="PROSITE" id="PS00136">
    <property type="entry name" value="SUBTILASE_ASP"/>
    <property type="match status" value="1"/>
</dbReference>
<evidence type="ECO:0000256" key="6">
    <source>
        <dbReference type="ARBA" id="ARBA00022825"/>
    </source>
</evidence>
<dbReference type="InterPro" id="IPR034084">
    <property type="entry name" value="Thermitase-like_dom"/>
</dbReference>
<dbReference type="CDD" id="cd07484">
    <property type="entry name" value="Peptidases_S8_Thermitase_like"/>
    <property type="match status" value="1"/>
</dbReference>
<dbReference type="PANTHER" id="PTHR43806">
    <property type="entry name" value="PEPTIDASE S8"/>
    <property type="match status" value="1"/>
</dbReference>
<dbReference type="PRINTS" id="PR00723">
    <property type="entry name" value="SUBTILISIN"/>
</dbReference>
<evidence type="ECO:0000256" key="5">
    <source>
        <dbReference type="ARBA" id="ARBA00022801"/>
    </source>
</evidence>
<evidence type="ECO:0000256" key="8">
    <source>
        <dbReference type="RuleBase" id="RU003355"/>
    </source>
</evidence>
<dbReference type="InterPro" id="IPR050131">
    <property type="entry name" value="Peptidase_S8_subtilisin-like"/>
</dbReference>
<evidence type="ECO:0000259" key="9">
    <source>
        <dbReference type="Pfam" id="PF00082"/>
    </source>
</evidence>
<dbReference type="InterPro" id="IPR023827">
    <property type="entry name" value="Peptidase_S8_Asp-AS"/>
</dbReference>
<keyword evidence="6 7" id="KW-0720">Serine protease</keyword>